<dbReference type="Proteomes" id="UP000623467">
    <property type="component" value="Unassembled WGS sequence"/>
</dbReference>
<keyword evidence="2" id="KW-1185">Reference proteome</keyword>
<evidence type="ECO:0000313" key="2">
    <source>
        <dbReference type="Proteomes" id="UP000623467"/>
    </source>
</evidence>
<dbReference type="EMBL" id="JACAZH010000013">
    <property type="protein sequence ID" value="KAF7351676.1"/>
    <property type="molecule type" value="Genomic_DNA"/>
</dbReference>
<dbReference type="SUPFAM" id="SSF48371">
    <property type="entry name" value="ARM repeat"/>
    <property type="match status" value="1"/>
</dbReference>
<dbReference type="AlphaFoldDB" id="A0A8H6Y3T5"/>
<sequence length="484" mass="51427">MVFRELLWSIGLHGDANTRSRLRKISGNIAVGGPRSLLDAPPRPPVAYADSTSAFDPVHMKRKPSTLSGNRIAASGSTENVYSEPLTPSKLQKFGLHSSKDVTAGTISTYILLLKSGLGSENVLVALGLLIDPVTANMIHRMGASAALIEVIESSESENTIALAVWCITRVCRNAEIANDLLKQNLAKLLVTKGLKGTQRTACIAGWCLGALICSAKIAETLTEMGFIPSLCENIGRCAEWSCASPEDHCAAIYAIARISRSVRATEVLAQSGWIQTLERYLMTTDSPMVAQWSARAVGCLLGQDSTDMATMLLDAGVVKGLARLPSILLVDEVEPLEAFAFALQRLSSADWGGQARKALVDAGVVEALLSAQIAVADKRCPELHVELAHTTARVADVGGAPVRKQIINAGGVEILKRVSSLAIQNDVQEACNLAVKSVSGNLWSRNAASSKAALLHDWSGACPYYLPDCPVSVNAAQKGDLHV</sequence>
<name>A0A8H6Y3T5_9AGAR</name>
<gene>
    <name evidence="1" type="ORF">MSAN_01600500</name>
</gene>
<protein>
    <submittedName>
        <fullName evidence="1">ARM repeat-containing protein</fullName>
    </submittedName>
</protein>
<reference evidence="1" key="1">
    <citation type="submission" date="2020-05" db="EMBL/GenBank/DDBJ databases">
        <title>Mycena genomes resolve the evolution of fungal bioluminescence.</title>
        <authorList>
            <person name="Tsai I.J."/>
        </authorList>
    </citation>
    <scope>NUCLEOTIDE SEQUENCE</scope>
    <source>
        <strain evidence="1">160909Yilan</strain>
    </source>
</reference>
<organism evidence="1 2">
    <name type="scientific">Mycena sanguinolenta</name>
    <dbReference type="NCBI Taxonomy" id="230812"/>
    <lineage>
        <taxon>Eukaryota</taxon>
        <taxon>Fungi</taxon>
        <taxon>Dikarya</taxon>
        <taxon>Basidiomycota</taxon>
        <taxon>Agaricomycotina</taxon>
        <taxon>Agaricomycetes</taxon>
        <taxon>Agaricomycetidae</taxon>
        <taxon>Agaricales</taxon>
        <taxon>Marasmiineae</taxon>
        <taxon>Mycenaceae</taxon>
        <taxon>Mycena</taxon>
    </lineage>
</organism>
<proteinExistence type="predicted"/>
<dbReference type="InterPro" id="IPR016024">
    <property type="entry name" value="ARM-type_fold"/>
</dbReference>
<dbReference type="InterPro" id="IPR011989">
    <property type="entry name" value="ARM-like"/>
</dbReference>
<accession>A0A8H6Y3T5</accession>
<dbReference type="Gene3D" id="1.25.10.10">
    <property type="entry name" value="Leucine-rich Repeat Variant"/>
    <property type="match status" value="1"/>
</dbReference>
<comment type="caution">
    <text evidence="1">The sequence shown here is derived from an EMBL/GenBank/DDBJ whole genome shotgun (WGS) entry which is preliminary data.</text>
</comment>
<evidence type="ECO:0000313" key="1">
    <source>
        <dbReference type="EMBL" id="KAF7351676.1"/>
    </source>
</evidence>
<dbReference type="OrthoDB" id="1668230at2759"/>